<dbReference type="Proteomes" id="UP001165460">
    <property type="component" value="Unassembled WGS sequence"/>
</dbReference>
<feature type="domain" description="Enoyl reductase (ER)" evidence="1">
    <location>
        <begin position="10"/>
        <end position="309"/>
    </location>
</feature>
<dbReference type="Pfam" id="PF13602">
    <property type="entry name" value="ADH_zinc_N_2"/>
    <property type="match status" value="1"/>
</dbReference>
<gene>
    <name evidence="2" type="ORF">MMF97_08885</name>
</gene>
<dbReference type="InterPro" id="IPR013154">
    <property type="entry name" value="ADH-like_N"/>
</dbReference>
<dbReference type="SUPFAM" id="SSF50129">
    <property type="entry name" value="GroES-like"/>
    <property type="match status" value="1"/>
</dbReference>
<dbReference type="InterPro" id="IPR020843">
    <property type="entry name" value="ER"/>
</dbReference>
<reference evidence="2" key="1">
    <citation type="submission" date="2022-03" db="EMBL/GenBank/DDBJ databases">
        <authorList>
            <person name="Woo C.Y."/>
        </authorList>
    </citation>
    <scope>NUCLEOTIDE SEQUENCE</scope>
    <source>
        <strain evidence="2">CYS-01</strain>
    </source>
</reference>
<dbReference type="RefSeq" id="WP_243361637.1">
    <property type="nucleotide sequence ID" value="NZ_JALGBH010000002.1"/>
</dbReference>
<dbReference type="InterPro" id="IPR052733">
    <property type="entry name" value="Chloroplast_QOR"/>
</dbReference>
<evidence type="ECO:0000259" key="1">
    <source>
        <dbReference type="SMART" id="SM00829"/>
    </source>
</evidence>
<evidence type="ECO:0000313" key="2">
    <source>
        <dbReference type="EMBL" id="MCJ0742823.1"/>
    </source>
</evidence>
<dbReference type="Gene3D" id="3.90.180.10">
    <property type="entry name" value="Medium-chain alcohol dehydrogenases, catalytic domain"/>
    <property type="match status" value="1"/>
</dbReference>
<sequence>MKAVILKTFGPAENLEYTEKEIPVMGSEEVLIQIRSISINPIDVKVRAGQRPAFKDKLPLILGWDIAGDVVSTGKNVQNLKAGDRVFGMICFPNPGNAYAEFTVAPAKDLALIPDNVDYAIASCAGIAALTALQALRNFVPVQAKQRVLVHAAAGGVGHFSIQLAKHFGAYVIGTASASNKDFVLSLGADECIDYKTTVFEDQVKDIDLVIDTIGGDYIERSLKTMKPGATIVSIPSILNTQVAALAQAQGKHGYPLLVKQNTEDLNFIAELLGKGILKPFISHVFAFDEMIAAHQQIESGKTRGKIVVSF</sequence>
<dbReference type="Pfam" id="PF08240">
    <property type="entry name" value="ADH_N"/>
    <property type="match status" value="1"/>
</dbReference>
<dbReference type="CDD" id="cd05289">
    <property type="entry name" value="MDR_like_2"/>
    <property type="match status" value="1"/>
</dbReference>
<dbReference type="PANTHER" id="PTHR44013">
    <property type="entry name" value="ZINC-TYPE ALCOHOL DEHYDROGENASE-LIKE PROTEIN C16A3.02C"/>
    <property type="match status" value="1"/>
</dbReference>
<organism evidence="2 3">
    <name type="scientific">Pedobacter montanisoli</name>
    <dbReference type="NCBI Taxonomy" id="2923277"/>
    <lineage>
        <taxon>Bacteria</taxon>
        <taxon>Pseudomonadati</taxon>
        <taxon>Bacteroidota</taxon>
        <taxon>Sphingobacteriia</taxon>
        <taxon>Sphingobacteriales</taxon>
        <taxon>Sphingobacteriaceae</taxon>
        <taxon>Pedobacter</taxon>
    </lineage>
</organism>
<dbReference type="Gene3D" id="3.40.50.720">
    <property type="entry name" value="NAD(P)-binding Rossmann-like Domain"/>
    <property type="match status" value="1"/>
</dbReference>
<comment type="caution">
    <text evidence="2">The sequence shown here is derived from an EMBL/GenBank/DDBJ whole genome shotgun (WGS) entry which is preliminary data.</text>
</comment>
<dbReference type="PANTHER" id="PTHR44013:SF1">
    <property type="entry name" value="ZINC-TYPE ALCOHOL DEHYDROGENASE-LIKE PROTEIN C16A3.02C"/>
    <property type="match status" value="1"/>
</dbReference>
<dbReference type="EMBL" id="JALGBH010000002">
    <property type="protein sequence ID" value="MCJ0742823.1"/>
    <property type="molecule type" value="Genomic_DNA"/>
</dbReference>
<accession>A0ABS9ZX04</accession>
<dbReference type="SMART" id="SM00829">
    <property type="entry name" value="PKS_ER"/>
    <property type="match status" value="1"/>
</dbReference>
<protein>
    <submittedName>
        <fullName evidence="2">NADP-dependent oxidoreductase</fullName>
    </submittedName>
</protein>
<proteinExistence type="predicted"/>
<name>A0ABS9ZX04_9SPHI</name>
<dbReference type="InterPro" id="IPR036291">
    <property type="entry name" value="NAD(P)-bd_dom_sf"/>
</dbReference>
<evidence type="ECO:0000313" key="3">
    <source>
        <dbReference type="Proteomes" id="UP001165460"/>
    </source>
</evidence>
<dbReference type="SUPFAM" id="SSF51735">
    <property type="entry name" value="NAD(P)-binding Rossmann-fold domains"/>
    <property type="match status" value="1"/>
</dbReference>
<keyword evidence="3" id="KW-1185">Reference proteome</keyword>
<dbReference type="InterPro" id="IPR011032">
    <property type="entry name" value="GroES-like_sf"/>
</dbReference>